<accession>A0ABS6IH52</accession>
<protein>
    <submittedName>
        <fullName evidence="1">Uncharacterized protein</fullName>
    </submittedName>
</protein>
<dbReference type="EMBL" id="JAHOPB010000001">
    <property type="protein sequence ID" value="MBU8873613.1"/>
    <property type="molecule type" value="Genomic_DNA"/>
</dbReference>
<evidence type="ECO:0000313" key="2">
    <source>
        <dbReference type="Proteomes" id="UP000727907"/>
    </source>
</evidence>
<reference evidence="1 2" key="1">
    <citation type="submission" date="2021-06" db="EMBL/GenBank/DDBJ databases">
        <authorList>
            <person name="Lee D.H."/>
        </authorList>
    </citation>
    <scope>NUCLEOTIDE SEQUENCE [LARGE SCALE GENOMIC DNA]</scope>
    <source>
        <strain evidence="1 2">MMS21-HV4-11</strain>
    </source>
</reference>
<gene>
    <name evidence="1" type="ORF">KQ910_07550</name>
</gene>
<organism evidence="1 2">
    <name type="scientific">Reyranella humidisoli</name>
    <dbReference type="NCBI Taxonomy" id="2849149"/>
    <lineage>
        <taxon>Bacteria</taxon>
        <taxon>Pseudomonadati</taxon>
        <taxon>Pseudomonadota</taxon>
        <taxon>Alphaproteobacteria</taxon>
        <taxon>Hyphomicrobiales</taxon>
        <taxon>Reyranellaceae</taxon>
        <taxon>Reyranella</taxon>
    </lineage>
</organism>
<proteinExistence type="predicted"/>
<evidence type="ECO:0000313" key="1">
    <source>
        <dbReference type="EMBL" id="MBU8873613.1"/>
    </source>
</evidence>
<dbReference type="Proteomes" id="UP000727907">
    <property type="component" value="Unassembled WGS sequence"/>
</dbReference>
<dbReference type="RefSeq" id="WP_216957915.1">
    <property type="nucleotide sequence ID" value="NZ_JAHOPB010000001.1"/>
</dbReference>
<comment type="caution">
    <text evidence="1">The sequence shown here is derived from an EMBL/GenBank/DDBJ whole genome shotgun (WGS) entry which is preliminary data.</text>
</comment>
<sequence>MAEFQRTIADGAAEDLNNRVLTYNVIPRTVAFSADRRAALEAIASAQAGTAELQSVDLARLSQKTLAAHDELVRSARESRLTAKELMSVIEALYQRADAI</sequence>
<keyword evidence="2" id="KW-1185">Reference proteome</keyword>
<name>A0ABS6IH52_9HYPH</name>